<proteinExistence type="inferred from homology"/>
<dbReference type="PANTHER" id="PTHR33768:SF3">
    <property type="entry name" value="MIP11318P"/>
    <property type="match status" value="1"/>
</dbReference>
<dbReference type="InterPro" id="IPR038792">
    <property type="entry name" value="CFAP97D1/2"/>
</dbReference>
<comment type="similarity">
    <text evidence="1">Belongs to the CFAP97 family.</text>
</comment>
<accession>F0Y0R8</accession>
<dbReference type="GeneID" id="20218576"/>
<dbReference type="OMA" id="DHVQWEE"/>
<dbReference type="KEGG" id="aaf:AURANDRAFT_15978"/>
<evidence type="ECO:0000313" key="3">
    <source>
        <dbReference type="Proteomes" id="UP000002729"/>
    </source>
</evidence>
<protein>
    <submittedName>
        <fullName evidence="2">Uncharacterized protein</fullName>
    </submittedName>
</protein>
<reference evidence="2 3" key="1">
    <citation type="journal article" date="2011" name="Proc. Natl. Acad. Sci. U.S.A.">
        <title>Niche of harmful alga Aureococcus anophagefferens revealed through ecogenomics.</title>
        <authorList>
            <person name="Gobler C.J."/>
            <person name="Berry D.L."/>
            <person name="Dyhrman S.T."/>
            <person name="Wilhelm S.W."/>
            <person name="Salamov A."/>
            <person name="Lobanov A.V."/>
            <person name="Zhang Y."/>
            <person name="Collier J.L."/>
            <person name="Wurch L.L."/>
            <person name="Kustka A.B."/>
            <person name="Dill B.D."/>
            <person name="Shah M."/>
            <person name="VerBerkmoes N.C."/>
            <person name="Kuo A."/>
            <person name="Terry A."/>
            <person name="Pangilinan J."/>
            <person name="Lindquist E.A."/>
            <person name="Lucas S."/>
            <person name="Paulsen I.T."/>
            <person name="Hattenrath-Lehmann T.K."/>
            <person name="Talmage S.C."/>
            <person name="Walker E.A."/>
            <person name="Koch F."/>
            <person name="Burson A.M."/>
            <person name="Marcoval M.A."/>
            <person name="Tang Y.Z."/>
            <person name="Lecleir G.R."/>
            <person name="Coyne K.J."/>
            <person name="Berg G.M."/>
            <person name="Bertrand E.M."/>
            <person name="Saito M.A."/>
            <person name="Gladyshev V.N."/>
            <person name="Grigoriev I.V."/>
        </authorList>
    </citation>
    <scope>NUCLEOTIDE SEQUENCE [LARGE SCALE GENOMIC DNA]</scope>
    <source>
        <strain evidence="3">CCMP 1984</strain>
    </source>
</reference>
<evidence type="ECO:0000256" key="1">
    <source>
        <dbReference type="ARBA" id="ARBA00008315"/>
    </source>
</evidence>
<dbReference type="OrthoDB" id="2163395at2759"/>
<dbReference type="Proteomes" id="UP000002729">
    <property type="component" value="Unassembled WGS sequence"/>
</dbReference>
<feature type="non-terminal residue" evidence="2">
    <location>
        <position position="143"/>
    </location>
</feature>
<dbReference type="InParanoid" id="F0Y0R8"/>
<evidence type="ECO:0000313" key="2">
    <source>
        <dbReference type="EMBL" id="EGB11262.1"/>
    </source>
</evidence>
<feature type="non-terminal residue" evidence="2">
    <location>
        <position position="1"/>
    </location>
</feature>
<dbReference type="AlphaFoldDB" id="F0Y0R8"/>
<keyword evidence="3" id="KW-1185">Reference proteome</keyword>
<organism evidence="3">
    <name type="scientific">Aureococcus anophagefferens</name>
    <name type="common">Harmful bloom alga</name>
    <dbReference type="NCBI Taxonomy" id="44056"/>
    <lineage>
        <taxon>Eukaryota</taxon>
        <taxon>Sar</taxon>
        <taxon>Stramenopiles</taxon>
        <taxon>Ochrophyta</taxon>
        <taxon>Pelagophyceae</taxon>
        <taxon>Pelagomonadales</taxon>
        <taxon>Pelagomonadaceae</taxon>
        <taxon>Aureococcus</taxon>
    </lineage>
</organism>
<dbReference type="RefSeq" id="XP_009033648.1">
    <property type="nucleotide sequence ID" value="XM_009035400.1"/>
</dbReference>
<gene>
    <name evidence="2" type="ORF">AURANDRAFT_15978</name>
</gene>
<dbReference type="eggNOG" id="ENOG502RZE9">
    <property type="taxonomic scope" value="Eukaryota"/>
</dbReference>
<dbReference type="PANTHER" id="PTHR33768">
    <property type="entry name" value="MIP11318P"/>
    <property type="match status" value="1"/>
</dbReference>
<dbReference type="EMBL" id="GL833122">
    <property type="protein sequence ID" value="EGB11262.1"/>
    <property type="molecule type" value="Genomic_DNA"/>
</dbReference>
<dbReference type="Pfam" id="PF13879">
    <property type="entry name" value="Hmw_CFAP97"/>
    <property type="match status" value="1"/>
</dbReference>
<sequence length="143" mass="17448">PIGNKQCHARFVKKCQETHKKKLHEMKCSIDNHEPKRHPHLRKNLKKEQLMEERYAEIERDNRLLLEKMSYIMRHSSLDNDNQMQYAHSLNREQRKRELQRITRENQNILGRIQAAEPTYDHLAWAEHEKQHEDYMKNICELP</sequence>
<name>F0Y0R8_AURAN</name>
<dbReference type="InterPro" id="IPR029488">
    <property type="entry name" value="Hmw/CFAP97"/>
</dbReference>